<keyword evidence="2" id="KW-1185">Reference proteome</keyword>
<evidence type="ECO:0000313" key="1">
    <source>
        <dbReference type="EMBL" id="KAH3662458.1"/>
    </source>
</evidence>
<accession>A0A9P8NYW6</accession>
<evidence type="ECO:0000313" key="2">
    <source>
        <dbReference type="Proteomes" id="UP000769157"/>
    </source>
</evidence>
<proteinExistence type="predicted"/>
<sequence>MTASYFSPISTNPCNDGGSNSRTVLGVLDLNRVVFHVDTLPSKHITQTLGSSLWEVWILEEDRSVGSNVGNLVVHLLADSRNTTDRQSGGSGTDELRKLSSKQSLLESGVDKQLGRELVGGHAQVGGVIGLDDRQERGVEEVWSLQVLDLLAALSVALEDKSFLVGLQHDESDELSQVVTGGHLLESLLAWSWRLVIDLDVEFGSWKNFVGVVERSILTVDQHWRVWSDVGFQFALEFWNVLDAVVVRTVDTCSKDAAHLGEFVGVSRCNQSSTGVVDQGVNFNWKAFFLHLLHQQRHNVVALDIWNVETFGPSLQNTLGDTVLGSWVREGESQREQFAGWNAFRMLLLEEVLETFGDETKQLFSVLCGSHLCWDVIFRLFGGELVVSKEMDKNDTQVSSAQVDGQIVTGFGPIWVVQNPSSVHRNTSWISTVGITSVELGNEVLDDFVQGLGRHPELILVDFDLLGQVGRKRF</sequence>
<dbReference type="EMBL" id="JAEUBE010000378">
    <property type="protein sequence ID" value="KAH3662458.1"/>
    <property type="molecule type" value="Genomic_DNA"/>
</dbReference>
<gene>
    <name evidence="1" type="ORF">OGAPHI_005710</name>
</gene>
<reference evidence="1" key="2">
    <citation type="submission" date="2021-01" db="EMBL/GenBank/DDBJ databases">
        <authorList>
            <person name="Schikora-Tamarit M.A."/>
        </authorList>
    </citation>
    <scope>NUCLEOTIDE SEQUENCE</scope>
    <source>
        <strain evidence="1">CBS6075</strain>
    </source>
</reference>
<reference evidence="1" key="1">
    <citation type="journal article" date="2021" name="Open Biol.">
        <title>Shared evolutionary footprints suggest mitochondrial oxidative damage underlies multiple complex I losses in fungi.</title>
        <authorList>
            <person name="Schikora-Tamarit M.A."/>
            <person name="Marcet-Houben M."/>
            <person name="Nosek J."/>
            <person name="Gabaldon T."/>
        </authorList>
    </citation>
    <scope>NUCLEOTIDE SEQUENCE</scope>
    <source>
        <strain evidence="1">CBS6075</strain>
    </source>
</reference>
<organism evidence="1 2">
    <name type="scientific">Ogataea philodendri</name>
    <dbReference type="NCBI Taxonomy" id="1378263"/>
    <lineage>
        <taxon>Eukaryota</taxon>
        <taxon>Fungi</taxon>
        <taxon>Dikarya</taxon>
        <taxon>Ascomycota</taxon>
        <taxon>Saccharomycotina</taxon>
        <taxon>Pichiomycetes</taxon>
        <taxon>Pichiales</taxon>
        <taxon>Pichiaceae</taxon>
        <taxon>Ogataea</taxon>
    </lineage>
</organism>
<dbReference type="GeneID" id="70237674"/>
<dbReference type="RefSeq" id="XP_046059547.1">
    <property type="nucleotide sequence ID" value="XM_046206921.1"/>
</dbReference>
<protein>
    <submittedName>
        <fullName evidence="1">Uncharacterized protein</fullName>
    </submittedName>
</protein>
<name>A0A9P8NYW6_9ASCO</name>
<dbReference type="AlphaFoldDB" id="A0A9P8NYW6"/>
<dbReference type="Proteomes" id="UP000769157">
    <property type="component" value="Unassembled WGS sequence"/>
</dbReference>
<comment type="caution">
    <text evidence="1">The sequence shown here is derived from an EMBL/GenBank/DDBJ whole genome shotgun (WGS) entry which is preliminary data.</text>
</comment>